<reference evidence="2" key="1">
    <citation type="journal article" date="2014" name="Int. J. Syst. Evol. Microbiol.">
        <title>Complete genome sequence of Corynebacterium casei LMG S-19264T (=DSM 44701T), isolated from a smear-ripened cheese.</title>
        <authorList>
            <consortium name="US DOE Joint Genome Institute (JGI-PGF)"/>
            <person name="Walter F."/>
            <person name="Albersmeier A."/>
            <person name="Kalinowski J."/>
            <person name="Ruckert C."/>
        </authorList>
    </citation>
    <scope>NUCLEOTIDE SEQUENCE</scope>
    <source>
        <strain evidence="2">VKM Ac-2007</strain>
    </source>
</reference>
<organism evidence="2 3">
    <name type="scientific">Streptosporangium carneum</name>
    <dbReference type="NCBI Taxonomy" id="47481"/>
    <lineage>
        <taxon>Bacteria</taxon>
        <taxon>Bacillati</taxon>
        <taxon>Actinomycetota</taxon>
        <taxon>Actinomycetes</taxon>
        <taxon>Streptosporangiales</taxon>
        <taxon>Streptosporangiaceae</taxon>
        <taxon>Streptosporangium</taxon>
    </lineage>
</organism>
<accession>A0A9W6I5N6</accession>
<evidence type="ECO:0000313" key="3">
    <source>
        <dbReference type="Proteomes" id="UP001143474"/>
    </source>
</evidence>
<dbReference type="InterPro" id="IPR032693">
    <property type="entry name" value="YtkA-like_dom"/>
</dbReference>
<dbReference type="Proteomes" id="UP001143474">
    <property type="component" value="Unassembled WGS sequence"/>
</dbReference>
<gene>
    <name evidence="2" type="ORF">GCM10017600_59670</name>
</gene>
<protein>
    <recommendedName>
        <fullName evidence="1">YtkA-like domain-containing protein</fullName>
    </recommendedName>
</protein>
<keyword evidence="3" id="KW-1185">Reference proteome</keyword>
<reference evidence="2" key="2">
    <citation type="submission" date="2023-01" db="EMBL/GenBank/DDBJ databases">
        <authorList>
            <person name="Sun Q."/>
            <person name="Evtushenko L."/>
        </authorList>
    </citation>
    <scope>NUCLEOTIDE SEQUENCE</scope>
    <source>
        <strain evidence="2">VKM Ac-2007</strain>
    </source>
</reference>
<dbReference type="RefSeq" id="WP_271220885.1">
    <property type="nucleotide sequence ID" value="NZ_BAAAVD010000037.1"/>
</dbReference>
<feature type="domain" description="YtkA-like" evidence="1">
    <location>
        <begin position="46"/>
        <end position="121"/>
    </location>
</feature>
<sequence>MTTRTSRLIIVSSGVMLIVAGLILLMRPFTPVGAATFDAAGARHAVHLTMTPARAATPGSWLIRVNGSDGRPAHAKAVRVEPVMPQMGHAIAPLTATESGTGRFPLAGVVLPMPGQWQITVTIDPAGAADRVVIPVLITG</sequence>
<dbReference type="Pfam" id="PF13115">
    <property type="entry name" value="YtkA"/>
    <property type="match status" value="1"/>
</dbReference>
<evidence type="ECO:0000259" key="1">
    <source>
        <dbReference type="Pfam" id="PF13115"/>
    </source>
</evidence>
<proteinExistence type="predicted"/>
<comment type="caution">
    <text evidence="2">The sequence shown here is derived from an EMBL/GenBank/DDBJ whole genome shotgun (WGS) entry which is preliminary data.</text>
</comment>
<name>A0A9W6I5N6_9ACTN</name>
<evidence type="ECO:0000313" key="2">
    <source>
        <dbReference type="EMBL" id="GLK12557.1"/>
    </source>
</evidence>
<dbReference type="AlphaFoldDB" id="A0A9W6I5N6"/>
<dbReference type="EMBL" id="BSEV01000017">
    <property type="protein sequence ID" value="GLK12557.1"/>
    <property type="molecule type" value="Genomic_DNA"/>
</dbReference>